<sequence length="145" mass="16708">MKKGNQMNNANVLMVDEKYQSYPEGIRDKLLSLRQLVIDVSKKIDLPAQVQETINANEPSFVVDGGSPIRIDWKSHTPNQYAMYFQCKTKLVDTFKELYDDTFRFDDDKGIVFTVDDDIATRELAHCISLSLRYHQIKHLPLLGV</sequence>
<evidence type="ECO:0008006" key="3">
    <source>
        <dbReference type="Google" id="ProtNLM"/>
    </source>
</evidence>
<proteinExistence type="predicted"/>
<organism evidence="1 2">
    <name type="scientific">Photobacterium profundum 3TCK</name>
    <dbReference type="NCBI Taxonomy" id="314280"/>
    <lineage>
        <taxon>Bacteria</taxon>
        <taxon>Pseudomonadati</taxon>
        <taxon>Pseudomonadota</taxon>
        <taxon>Gammaproteobacteria</taxon>
        <taxon>Vibrionales</taxon>
        <taxon>Vibrionaceae</taxon>
        <taxon>Photobacterium</taxon>
    </lineage>
</organism>
<dbReference type="Proteomes" id="UP000003789">
    <property type="component" value="Unassembled WGS sequence"/>
</dbReference>
<gene>
    <name evidence="1" type="ORF">P3TCK_19550</name>
</gene>
<dbReference type="AlphaFoldDB" id="Q1YZC5"/>
<dbReference type="HOGENOM" id="CLU_130827_1_0_6"/>
<evidence type="ECO:0000313" key="2">
    <source>
        <dbReference type="Proteomes" id="UP000003789"/>
    </source>
</evidence>
<evidence type="ECO:0000313" key="1">
    <source>
        <dbReference type="EMBL" id="EAS41651.1"/>
    </source>
</evidence>
<name>Q1YZC5_9GAMM</name>
<dbReference type="SUPFAM" id="SSF159888">
    <property type="entry name" value="YdhG-like"/>
    <property type="match status" value="1"/>
</dbReference>
<accession>Q1YZC5</accession>
<reference evidence="1 2" key="1">
    <citation type="submission" date="2006-03" db="EMBL/GenBank/DDBJ databases">
        <authorList>
            <person name="Bartlett D.H."/>
            <person name="Valle G."/>
            <person name="Lauro F.M."/>
            <person name="Vezzi A."/>
            <person name="Simonato F."/>
            <person name="Eloe E."/>
            <person name="Vitulo N."/>
            <person name="Stratton T.K."/>
            <person name="D'angelo M."/>
            <person name="Ferriera S."/>
            <person name="Johnson J."/>
            <person name="Kravitz S."/>
            <person name="Beeson K."/>
            <person name="Sutton G."/>
            <person name="Rogers Y."/>
            <person name="Friedman R."/>
            <person name="Frazier M."/>
            <person name="Venter J.C."/>
        </authorList>
    </citation>
    <scope>NUCLEOTIDE SEQUENCE [LARGE SCALE GENOMIC DNA]</scope>
    <source>
        <strain evidence="1 2">3TCK</strain>
    </source>
</reference>
<protein>
    <recommendedName>
        <fullName evidence="3">YdhG-like domain-containing protein</fullName>
    </recommendedName>
</protein>
<dbReference type="EMBL" id="AAPH01000031">
    <property type="protein sequence ID" value="EAS41651.1"/>
    <property type="molecule type" value="Genomic_DNA"/>
</dbReference>
<comment type="caution">
    <text evidence="1">The sequence shown here is derived from an EMBL/GenBank/DDBJ whole genome shotgun (WGS) entry which is preliminary data.</text>
</comment>